<keyword evidence="2" id="KW-1185">Reference proteome</keyword>
<name>A0ACB9Q570_BAUVA</name>
<proteinExistence type="predicted"/>
<accession>A0ACB9Q570</accession>
<dbReference type="Proteomes" id="UP000828941">
    <property type="component" value="Chromosome 1"/>
</dbReference>
<comment type="caution">
    <text evidence="1">The sequence shown here is derived from an EMBL/GenBank/DDBJ whole genome shotgun (WGS) entry which is preliminary data.</text>
</comment>
<organism evidence="1 2">
    <name type="scientific">Bauhinia variegata</name>
    <name type="common">Purple orchid tree</name>
    <name type="synonym">Phanera variegata</name>
    <dbReference type="NCBI Taxonomy" id="167791"/>
    <lineage>
        <taxon>Eukaryota</taxon>
        <taxon>Viridiplantae</taxon>
        <taxon>Streptophyta</taxon>
        <taxon>Embryophyta</taxon>
        <taxon>Tracheophyta</taxon>
        <taxon>Spermatophyta</taxon>
        <taxon>Magnoliopsida</taxon>
        <taxon>eudicotyledons</taxon>
        <taxon>Gunneridae</taxon>
        <taxon>Pentapetalae</taxon>
        <taxon>rosids</taxon>
        <taxon>fabids</taxon>
        <taxon>Fabales</taxon>
        <taxon>Fabaceae</taxon>
        <taxon>Cercidoideae</taxon>
        <taxon>Cercideae</taxon>
        <taxon>Bauhiniinae</taxon>
        <taxon>Bauhinia</taxon>
    </lineage>
</organism>
<gene>
    <name evidence="1" type="ORF">L6164_000017</name>
</gene>
<protein>
    <submittedName>
        <fullName evidence="1">Uncharacterized protein</fullName>
    </submittedName>
</protein>
<dbReference type="EMBL" id="CM039426">
    <property type="protein sequence ID" value="KAI4355961.1"/>
    <property type="molecule type" value="Genomic_DNA"/>
</dbReference>
<evidence type="ECO:0000313" key="1">
    <source>
        <dbReference type="EMBL" id="KAI4355961.1"/>
    </source>
</evidence>
<sequence>MQKLGVIKVSVLLLVLCSRAPPQLLLLLRLLFCFQNLVLVFSNSLSEGIAGRFQLAEVKVAKLALEPMNPGAGCDVLCPHSLEKLDGSIVAEKGNKDFPKIAEANECTVSLGPITPDAGREHGDIYLDFESPITVAKKQLKLSGNGDKVAFVDNCSPQTPKDGVFDPFAPGPDDMVRAPQCRKYLDELRDTVSRQLKFDPCNLFAHENSGDNVEVESLSDQEMFESVYENLLEAIVSMQTEDALAEMKNVEYVPINCKTPPSELQRSGIADTCPDAPLKPRGTPRIIPVELCRKLEF</sequence>
<evidence type="ECO:0000313" key="2">
    <source>
        <dbReference type="Proteomes" id="UP000828941"/>
    </source>
</evidence>
<reference evidence="1 2" key="1">
    <citation type="journal article" date="2022" name="DNA Res.">
        <title>Chromosomal-level genome assembly of the orchid tree Bauhinia variegata (Leguminosae; Cercidoideae) supports the allotetraploid origin hypothesis of Bauhinia.</title>
        <authorList>
            <person name="Zhong Y."/>
            <person name="Chen Y."/>
            <person name="Zheng D."/>
            <person name="Pang J."/>
            <person name="Liu Y."/>
            <person name="Luo S."/>
            <person name="Meng S."/>
            <person name="Qian L."/>
            <person name="Wei D."/>
            <person name="Dai S."/>
            <person name="Zhou R."/>
        </authorList>
    </citation>
    <scope>NUCLEOTIDE SEQUENCE [LARGE SCALE GENOMIC DNA]</scope>
    <source>
        <strain evidence="1">BV-YZ2020</strain>
    </source>
</reference>